<dbReference type="PANTHER" id="PTHR10066:SF67">
    <property type="entry name" value="BETA-GLUCURONIDASE"/>
    <property type="match status" value="1"/>
</dbReference>
<gene>
    <name evidence="8" type="primary">LOC106179968</name>
</gene>
<feature type="domain" description="Glycoside hydrolase family 2 catalytic" evidence="5">
    <location>
        <begin position="356"/>
        <end position="431"/>
    </location>
</feature>
<evidence type="ECO:0000313" key="7">
    <source>
        <dbReference type="Proteomes" id="UP000085678"/>
    </source>
</evidence>
<dbReference type="Pfam" id="PF02837">
    <property type="entry name" value="Glyco_hydro_2_N"/>
    <property type="match status" value="1"/>
</dbReference>
<keyword evidence="3" id="KW-0326">Glycosidase</keyword>
<dbReference type="STRING" id="7574.A0A1S3K9E6"/>
<dbReference type="InterPro" id="IPR013783">
    <property type="entry name" value="Ig-like_fold"/>
</dbReference>
<dbReference type="RefSeq" id="XP_013419250.1">
    <property type="nucleotide sequence ID" value="XM_013563796.1"/>
</dbReference>
<accession>A0A1S3K9E6</accession>
<dbReference type="Pfam" id="PF02836">
    <property type="entry name" value="Glyco_hydro_2_C"/>
    <property type="match status" value="1"/>
</dbReference>
<dbReference type="KEGG" id="lak:106179968"/>
<dbReference type="InterPro" id="IPR008979">
    <property type="entry name" value="Galactose-bd-like_sf"/>
</dbReference>
<dbReference type="InterPro" id="IPR017853">
    <property type="entry name" value="GH"/>
</dbReference>
<evidence type="ECO:0000256" key="1">
    <source>
        <dbReference type="ARBA" id="ARBA00007401"/>
    </source>
</evidence>
<dbReference type="Gene3D" id="2.60.40.10">
    <property type="entry name" value="Immunoglobulins"/>
    <property type="match status" value="1"/>
</dbReference>
<dbReference type="Proteomes" id="UP000085678">
    <property type="component" value="Unplaced"/>
</dbReference>
<dbReference type="SUPFAM" id="SSF49303">
    <property type="entry name" value="beta-Galactosidase/glucuronidase domain"/>
    <property type="match status" value="1"/>
</dbReference>
<dbReference type="GO" id="GO:0004566">
    <property type="term" value="F:beta-glucuronidase activity"/>
    <property type="evidence" value="ECO:0007669"/>
    <property type="project" value="TreeGrafter"/>
</dbReference>
<sequence>MVLLGTIKMFIVPCYFCSILLLNISGVDGILYPRESESRQIQDLNGIWDFRMDDSTNRNKGFEEDWFKQPLKRTGSVLKMPVPSSFNDITETREMRDFVGWVWYDRQFYVSPDWIKKRVVLRVDSAHYTAVVWVNSIEVVKHTGGHLPFEREVSEHLNFSGANRVTIAINNTLTPETLPPGEIVWHTDSSSYPIGYFTQKTQTNAFNYAGLHRSVRLYTTPVDYVDDITITTSFYHSKGYVKYNISRNGNATNSALTVEILDNDGNTVARAQADEKDGGELDIENVNLWWPYLMVDGGGPAYLYTLKVSFNTSQSTDVYRLPFGVRTVEVNGSQLFINKKPFYCRGVAKQEDADLPSDAFTEEYQVQFMRKYHEIFDALRKQFLVGEMVWNFADFQTDQTTTRVDGNKKGVFTRQRQPKMAAHFLRDRYQGLINRRSGRTCRKSFNLSTYFQEL</sequence>
<dbReference type="GO" id="GO:0005975">
    <property type="term" value="P:carbohydrate metabolic process"/>
    <property type="evidence" value="ECO:0007669"/>
    <property type="project" value="InterPro"/>
</dbReference>
<dbReference type="FunFam" id="2.60.40.10:FF:000628">
    <property type="entry name" value="Beta-glucuronidase"/>
    <property type="match status" value="1"/>
</dbReference>
<dbReference type="InParanoid" id="A0A1S3K9E6"/>
<proteinExistence type="inferred from homology"/>
<evidence type="ECO:0000259" key="6">
    <source>
        <dbReference type="Pfam" id="PF02837"/>
    </source>
</evidence>
<dbReference type="FunFam" id="2.60.120.260:FF:000027">
    <property type="entry name" value="Beta-glucuronidase"/>
    <property type="match status" value="1"/>
</dbReference>
<dbReference type="Pfam" id="PF00703">
    <property type="entry name" value="Glyco_hydro_2"/>
    <property type="match status" value="1"/>
</dbReference>
<dbReference type="InterPro" id="IPR006102">
    <property type="entry name" value="Ig-like_GH2"/>
</dbReference>
<dbReference type="SUPFAM" id="SSF51445">
    <property type="entry name" value="(Trans)glycosidases"/>
    <property type="match status" value="2"/>
</dbReference>
<dbReference type="Gene3D" id="2.60.120.260">
    <property type="entry name" value="Galactose-binding domain-like"/>
    <property type="match status" value="1"/>
</dbReference>
<dbReference type="GO" id="GO:0030246">
    <property type="term" value="F:carbohydrate binding"/>
    <property type="evidence" value="ECO:0007669"/>
    <property type="project" value="TreeGrafter"/>
</dbReference>
<evidence type="ECO:0000259" key="4">
    <source>
        <dbReference type="Pfam" id="PF00703"/>
    </source>
</evidence>
<dbReference type="InterPro" id="IPR006104">
    <property type="entry name" value="Glyco_hydro_2_N"/>
</dbReference>
<dbReference type="OrthoDB" id="408532at2759"/>
<dbReference type="InterPro" id="IPR036156">
    <property type="entry name" value="Beta-gal/glucu_dom_sf"/>
</dbReference>
<evidence type="ECO:0000313" key="8">
    <source>
        <dbReference type="RefSeq" id="XP_013419250.1"/>
    </source>
</evidence>
<evidence type="ECO:0000256" key="2">
    <source>
        <dbReference type="ARBA" id="ARBA00022801"/>
    </source>
</evidence>
<comment type="similarity">
    <text evidence="1">Belongs to the glycosyl hydrolase 2 family.</text>
</comment>
<evidence type="ECO:0000256" key="3">
    <source>
        <dbReference type="ARBA" id="ARBA00023295"/>
    </source>
</evidence>
<dbReference type="PANTHER" id="PTHR10066">
    <property type="entry name" value="BETA-GLUCURONIDASE"/>
    <property type="match status" value="1"/>
</dbReference>
<dbReference type="GO" id="GO:0005615">
    <property type="term" value="C:extracellular space"/>
    <property type="evidence" value="ECO:0007669"/>
    <property type="project" value="TreeGrafter"/>
</dbReference>
<dbReference type="GO" id="GO:0019391">
    <property type="term" value="P:glucuronoside catabolic process"/>
    <property type="evidence" value="ECO:0007669"/>
    <property type="project" value="TreeGrafter"/>
</dbReference>
<dbReference type="AlphaFoldDB" id="A0A1S3K9E6"/>
<protein>
    <submittedName>
        <fullName evidence="8">Beta-glucuronidase</fullName>
    </submittedName>
</protein>
<keyword evidence="2" id="KW-0378">Hydrolase</keyword>
<dbReference type="Gene3D" id="3.20.20.80">
    <property type="entry name" value="Glycosidases"/>
    <property type="match status" value="1"/>
</dbReference>
<dbReference type="GeneID" id="106179968"/>
<dbReference type="InterPro" id="IPR006103">
    <property type="entry name" value="Glyco_hydro_2_cat"/>
</dbReference>
<reference evidence="8" key="1">
    <citation type="submission" date="2025-08" db="UniProtKB">
        <authorList>
            <consortium name="RefSeq"/>
        </authorList>
    </citation>
    <scope>IDENTIFICATION</scope>
    <source>
        <tissue evidence="8">Gonads</tissue>
    </source>
</reference>
<feature type="domain" description="Glycosyl hydrolases family 2 sugar binding" evidence="6">
    <location>
        <begin position="41"/>
        <end position="221"/>
    </location>
</feature>
<keyword evidence="7" id="KW-1185">Reference proteome</keyword>
<feature type="domain" description="Glycoside hydrolase family 2 immunoglobulin-like beta-sandwich" evidence="4">
    <location>
        <begin position="224"/>
        <end position="326"/>
    </location>
</feature>
<organism evidence="7 8">
    <name type="scientific">Lingula anatina</name>
    <name type="common">Brachiopod</name>
    <name type="synonym">Lingula unguis</name>
    <dbReference type="NCBI Taxonomy" id="7574"/>
    <lineage>
        <taxon>Eukaryota</taxon>
        <taxon>Metazoa</taxon>
        <taxon>Spiralia</taxon>
        <taxon>Lophotrochozoa</taxon>
        <taxon>Brachiopoda</taxon>
        <taxon>Linguliformea</taxon>
        <taxon>Lingulata</taxon>
        <taxon>Lingulida</taxon>
        <taxon>Linguloidea</taxon>
        <taxon>Lingulidae</taxon>
        <taxon>Lingula</taxon>
    </lineage>
</organism>
<dbReference type="SUPFAM" id="SSF49785">
    <property type="entry name" value="Galactose-binding domain-like"/>
    <property type="match status" value="1"/>
</dbReference>
<evidence type="ECO:0000259" key="5">
    <source>
        <dbReference type="Pfam" id="PF02836"/>
    </source>
</evidence>
<name>A0A1S3K9E6_LINAN</name>